<name>A0AAW8J690_9GAMM</name>
<dbReference type="Pfam" id="PF13148">
    <property type="entry name" value="DUF3987"/>
    <property type="match status" value="1"/>
</dbReference>
<keyword evidence="1" id="KW-0175">Coiled coil</keyword>
<evidence type="ECO:0000313" key="2">
    <source>
        <dbReference type="EMBL" id="MDQ8935063.1"/>
    </source>
</evidence>
<dbReference type="Proteomes" id="UP001243844">
    <property type="component" value="Unassembled WGS sequence"/>
</dbReference>
<dbReference type="EMBL" id="JAVIDL010000006">
    <property type="protein sequence ID" value="MDQ8935063.1"/>
    <property type="molecule type" value="Genomic_DNA"/>
</dbReference>
<evidence type="ECO:0000256" key="1">
    <source>
        <dbReference type="SAM" id="Coils"/>
    </source>
</evidence>
<evidence type="ECO:0000313" key="3">
    <source>
        <dbReference type="Proteomes" id="UP001243844"/>
    </source>
</evidence>
<accession>A0AAW8J690</accession>
<proteinExistence type="predicted"/>
<sequence length="740" mass="84064">MTGTHESPSLEQPRDILANCKRLNPQDGAFMRHPVIESNGSPQQPIYIDHAVIDIDGMKYENPMILPIYNGQLKLIQCAVLQQEKRVQILPDGYARGFAYYGELEKDKPVIICYELKAFFKLAQTNYATVLVTLPNMCKAMNTELKQADVNTIEAVVKQLWGAGYKQLYIPTRPQNKEILLEIAQSQKAQLIDQYRNDGSFMEITQYETAQEVQAFIDNAIQELPIFQGVWKEPKQIKTELLPVKKITKDMLPLDVYNYCEDEAKRADNMTFDLVAVCLLTSIGALIGARVAVKPKQLDDYSIVPNLWGGIIAPPSSKKSPAISAGTRHLDRLVLQAKEQYELEKNESIARGIAFKSTEKQLSKRLDKIEEAQDKLKLAQEIADMQAEAEKPPILKRYFTNDSTPEALADLERSNPNGILVIRDELIGLLSSLDQNDTDTGRAFYLEGWNGNSSFQFDRITRGSGFIKNHCLSVLGGIQPDKLMSYLEKTIKGMGNDGLLQRFQLLIYPDIEKWQYADVTSNKEAKEAVFNLFKQLDELNEHELIQLGAKPSDEFNTRPYFRFTEQAQQAYKAWSTQLNGFTIPNEEYAIIQEHLSKFGKLMPSLALIFHLVDSVQLGERIGGISLNCVEMAIKWCDYLESHARRIYGMVLHSSTFKAHALAMKLKSLKVSDSWRIDGFSSREAYRKSWKGLTEINAINEALDVLVDYEWLNELEIESTTRGGRPSKRYLINPKIYDSPK</sequence>
<dbReference type="InterPro" id="IPR025048">
    <property type="entry name" value="DUF3987"/>
</dbReference>
<dbReference type="AlphaFoldDB" id="A0AAW8J690"/>
<feature type="coiled-coil region" evidence="1">
    <location>
        <begin position="355"/>
        <end position="389"/>
    </location>
</feature>
<organism evidence="2 3">
    <name type="scientific">Acinetobacter rudis</name>
    <dbReference type="NCBI Taxonomy" id="632955"/>
    <lineage>
        <taxon>Bacteria</taxon>
        <taxon>Pseudomonadati</taxon>
        <taxon>Pseudomonadota</taxon>
        <taxon>Gammaproteobacteria</taxon>
        <taxon>Moraxellales</taxon>
        <taxon>Moraxellaceae</taxon>
        <taxon>Acinetobacter</taxon>
    </lineage>
</organism>
<comment type="caution">
    <text evidence="2">The sequence shown here is derived from an EMBL/GenBank/DDBJ whole genome shotgun (WGS) entry which is preliminary data.</text>
</comment>
<reference evidence="2" key="1">
    <citation type="submission" date="2023-08" db="EMBL/GenBank/DDBJ databases">
        <title>Emergence of clinically-relevant ST2 carbapenem-resistant Acinetobacter baumannii strains in hospital sewages in Zhejiang, East of China.</title>
        <authorList>
            <person name="Kaichao C."/>
            <person name="Zhang R."/>
        </authorList>
    </citation>
    <scope>NUCLEOTIDE SEQUENCE</scope>
    <source>
        <strain evidence="2">M-RB-37</strain>
    </source>
</reference>
<protein>
    <submittedName>
        <fullName evidence="2">YfjI family protein</fullName>
    </submittedName>
</protein>
<gene>
    <name evidence="2" type="ORF">RFH47_04885</name>
</gene>
<dbReference type="RefSeq" id="WP_308981094.1">
    <property type="nucleotide sequence ID" value="NZ_JAVIDL010000006.1"/>
</dbReference>